<dbReference type="PRINTS" id="PR00974">
    <property type="entry name" value="RIBOSOMALS18"/>
</dbReference>
<dbReference type="KEGG" id="pbor:BSF38_04045"/>
<organism evidence="5 6">
    <name type="scientific">Paludisphaera borealis</name>
    <dbReference type="NCBI Taxonomy" id="1387353"/>
    <lineage>
        <taxon>Bacteria</taxon>
        <taxon>Pseudomonadati</taxon>
        <taxon>Planctomycetota</taxon>
        <taxon>Planctomycetia</taxon>
        <taxon>Isosphaerales</taxon>
        <taxon>Isosphaeraceae</taxon>
        <taxon>Paludisphaera</taxon>
    </lineage>
</organism>
<dbReference type="GO" id="GO:0019843">
    <property type="term" value="F:rRNA binding"/>
    <property type="evidence" value="ECO:0007669"/>
    <property type="project" value="UniProtKB-UniRule"/>
</dbReference>
<comment type="function">
    <text evidence="3">Binds as a heterodimer with protein bS6 to the central domain of the 16S rRNA, where it helps stabilize the platform of the 30S subunit.</text>
</comment>
<comment type="subunit">
    <text evidence="3">Part of the 30S ribosomal subunit. Forms a tight heterodimer with protein bS6.</text>
</comment>
<dbReference type="GO" id="GO:1990904">
    <property type="term" value="C:ribonucleoprotein complex"/>
    <property type="evidence" value="ECO:0007669"/>
    <property type="project" value="UniProtKB-KW"/>
</dbReference>
<dbReference type="InterPro" id="IPR001648">
    <property type="entry name" value="Ribosomal_bS18"/>
</dbReference>
<dbReference type="EMBL" id="CP019082">
    <property type="protein sequence ID" value="APW62499.1"/>
    <property type="molecule type" value="Genomic_DNA"/>
</dbReference>
<keyword evidence="3" id="KW-0699">rRNA-binding</keyword>
<dbReference type="Gene3D" id="4.10.640.10">
    <property type="entry name" value="Ribosomal protein S18"/>
    <property type="match status" value="1"/>
</dbReference>
<evidence type="ECO:0000256" key="4">
    <source>
        <dbReference type="RuleBase" id="RU003910"/>
    </source>
</evidence>
<evidence type="ECO:0000256" key="2">
    <source>
        <dbReference type="ARBA" id="ARBA00023274"/>
    </source>
</evidence>
<dbReference type="HAMAP" id="MF_00270">
    <property type="entry name" value="Ribosomal_bS18"/>
    <property type="match status" value="1"/>
</dbReference>
<dbReference type="NCBIfam" id="TIGR00165">
    <property type="entry name" value="S18"/>
    <property type="match status" value="1"/>
</dbReference>
<evidence type="ECO:0000256" key="3">
    <source>
        <dbReference type="HAMAP-Rule" id="MF_00270"/>
    </source>
</evidence>
<proteinExistence type="inferred from homology"/>
<sequence>MPRKKFGRNRKNRCRFCTPEGCPRPAYVDYKDIGLLKKLCTNQSKMFSRKRSGNCAAFQRASSAAVKRARFMGLLPYVGE</sequence>
<keyword evidence="2 3" id="KW-0687">Ribonucleoprotein</keyword>
<protein>
    <recommendedName>
        <fullName evidence="3">Small ribosomal subunit protein bS18</fullName>
    </recommendedName>
</protein>
<accession>A0A1U7CUC5</accession>
<gene>
    <name evidence="3 5" type="primary">rpsR</name>
    <name evidence="5" type="ORF">BSF38_04045</name>
</gene>
<comment type="similarity">
    <text evidence="3 4">Belongs to the bacterial ribosomal protein bS18 family.</text>
</comment>
<dbReference type="InterPro" id="IPR036870">
    <property type="entry name" value="Ribosomal_bS18_sf"/>
</dbReference>
<dbReference type="OrthoDB" id="9812008at2"/>
<keyword evidence="6" id="KW-1185">Reference proteome</keyword>
<evidence type="ECO:0000256" key="1">
    <source>
        <dbReference type="ARBA" id="ARBA00022980"/>
    </source>
</evidence>
<evidence type="ECO:0000313" key="6">
    <source>
        <dbReference type="Proteomes" id="UP000186309"/>
    </source>
</evidence>
<dbReference type="SUPFAM" id="SSF46911">
    <property type="entry name" value="Ribosomal protein S18"/>
    <property type="match status" value="1"/>
</dbReference>
<reference evidence="6" key="1">
    <citation type="submission" date="2016-12" db="EMBL/GenBank/DDBJ databases">
        <title>Comparative genomics of four Isosphaeraceae planctomycetes: a common pool of plasmids and glycoside hydrolase genes.</title>
        <authorList>
            <person name="Ivanova A."/>
        </authorList>
    </citation>
    <scope>NUCLEOTIDE SEQUENCE [LARGE SCALE GENOMIC DNA]</scope>
    <source>
        <strain evidence="6">PX4</strain>
    </source>
</reference>
<name>A0A1U7CUC5_9BACT</name>
<dbReference type="STRING" id="1387353.BSF38_04045"/>
<dbReference type="Pfam" id="PF01084">
    <property type="entry name" value="Ribosomal_S18"/>
    <property type="match status" value="1"/>
</dbReference>
<keyword evidence="1 3" id="KW-0689">Ribosomal protein</keyword>
<dbReference type="GO" id="GO:0005840">
    <property type="term" value="C:ribosome"/>
    <property type="evidence" value="ECO:0007669"/>
    <property type="project" value="UniProtKB-KW"/>
</dbReference>
<dbReference type="GO" id="GO:0003735">
    <property type="term" value="F:structural constituent of ribosome"/>
    <property type="evidence" value="ECO:0007669"/>
    <property type="project" value="InterPro"/>
</dbReference>
<dbReference type="AlphaFoldDB" id="A0A1U7CUC5"/>
<keyword evidence="3" id="KW-0694">RNA-binding</keyword>
<evidence type="ECO:0000313" key="5">
    <source>
        <dbReference type="EMBL" id="APW62499.1"/>
    </source>
</evidence>
<dbReference type="RefSeq" id="WP_076348643.1">
    <property type="nucleotide sequence ID" value="NZ_CP019082.1"/>
</dbReference>
<dbReference type="GO" id="GO:0006412">
    <property type="term" value="P:translation"/>
    <property type="evidence" value="ECO:0007669"/>
    <property type="project" value="UniProtKB-UniRule"/>
</dbReference>
<dbReference type="Proteomes" id="UP000186309">
    <property type="component" value="Chromosome"/>
</dbReference>